<evidence type="ECO:0000313" key="3">
    <source>
        <dbReference type="Proteomes" id="UP001064933"/>
    </source>
</evidence>
<dbReference type="InterPro" id="IPR051783">
    <property type="entry name" value="NAD(P)-dependent_oxidoreduct"/>
</dbReference>
<dbReference type="RefSeq" id="WP_261757551.1">
    <property type="nucleotide sequence ID" value="NZ_CP104562.2"/>
</dbReference>
<dbReference type="SUPFAM" id="SSF51735">
    <property type="entry name" value="NAD(P)-binding Rossmann-fold domains"/>
    <property type="match status" value="1"/>
</dbReference>
<dbReference type="Proteomes" id="UP001064933">
    <property type="component" value="Chromosome"/>
</dbReference>
<evidence type="ECO:0000313" key="2">
    <source>
        <dbReference type="EMBL" id="UXH77796.1"/>
    </source>
</evidence>
<dbReference type="Pfam" id="PF01370">
    <property type="entry name" value="Epimerase"/>
    <property type="match status" value="1"/>
</dbReference>
<dbReference type="EMBL" id="CP104562">
    <property type="protein sequence ID" value="UXH77796.1"/>
    <property type="molecule type" value="Genomic_DNA"/>
</dbReference>
<name>A0ABY6B0T3_9BURK</name>
<proteinExistence type="predicted"/>
<organism evidence="2 3">
    <name type="scientific">Roseateles amylovorans</name>
    <dbReference type="NCBI Taxonomy" id="2978473"/>
    <lineage>
        <taxon>Bacteria</taxon>
        <taxon>Pseudomonadati</taxon>
        <taxon>Pseudomonadota</taxon>
        <taxon>Betaproteobacteria</taxon>
        <taxon>Burkholderiales</taxon>
        <taxon>Sphaerotilaceae</taxon>
        <taxon>Roseateles</taxon>
    </lineage>
</organism>
<protein>
    <submittedName>
        <fullName evidence="2">NAD(P)-dependent oxidoreductase</fullName>
    </submittedName>
</protein>
<dbReference type="Gene3D" id="3.40.50.720">
    <property type="entry name" value="NAD(P)-binding Rossmann-like Domain"/>
    <property type="match status" value="1"/>
</dbReference>
<evidence type="ECO:0000259" key="1">
    <source>
        <dbReference type="Pfam" id="PF01370"/>
    </source>
</evidence>
<feature type="domain" description="NAD-dependent epimerase/dehydratase" evidence="1">
    <location>
        <begin position="1"/>
        <end position="238"/>
    </location>
</feature>
<accession>A0ABY6B0T3</accession>
<dbReference type="PANTHER" id="PTHR48079:SF6">
    <property type="entry name" value="NAD(P)-BINDING DOMAIN-CONTAINING PROTEIN-RELATED"/>
    <property type="match status" value="1"/>
</dbReference>
<keyword evidence="3" id="KW-1185">Reference proteome</keyword>
<dbReference type="PANTHER" id="PTHR48079">
    <property type="entry name" value="PROTEIN YEEZ"/>
    <property type="match status" value="1"/>
</dbReference>
<reference evidence="2" key="1">
    <citation type="submission" date="2022-10" db="EMBL/GenBank/DDBJ databases">
        <title>Characterization and whole genome sequencing of a new Roseateles species, isolated from fresh water.</title>
        <authorList>
            <person name="Guliayeva D.Y."/>
            <person name="Akhremchuk A.E."/>
            <person name="Sikolenko M.A."/>
            <person name="Valentovich L.N."/>
            <person name="Sidarenka A.V."/>
        </authorList>
    </citation>
    <scope>NUCLEOTIDE SEQUENCE</scope>
    <source>
        <strain evidence="2">BIM B-1768</strain>
    </source>
</reference>
<dbReference type="InterPro" id="IPR001509">
    <property type="entry name" value="Epimerase_deHydtase"/>
</dbReference>
<sequence>MTGGTGFLGRHVVWRLRDAGHHVIFTGRNAAAADTVLRHARPSAVSGASGARADFVRIEHGQAGAEHVLHDAACAVDAVVHCAARSSPWGPRHAFEQANVAATREVLAVCKSRAIGHLVHISTPGLYFDFSDRLNIREDQPLPMPANLYAATKGAAEVLVREADHLGSAVILRPRAIFGPHDNTLLPRLLRVARRGALPLMRGGRAWLDLTYVDNVVDAIELALTPSRPHPTAATFNISNGEPLQVSQLFQVVASSFDLPTRQRQVPYLFVDAMARAMECIARLRPGWEPPLTRYSAGLLAFSQTLDLTRARDHLGYAPRIPLREGMARTAQWFREQAGSVR</sequence>
<dbReference type="InterPro" id="IPR036291">
    <property type="entry name" value="NAD(P)-bd_dom_sf"/>
</dbReference>
<gene>
    <name evidence="2" type="ORF">N4261_22935</name>
</gene>